<dbReference type="SUPFAM" id="SSF55729">
    <property type="entry name" value="Acyl-CoA N-acyltransferases (Nat)"/>
    <property type="match status" value="1"/>
</dbReference>
<evidence type="ECO:0000313" key="3">
    <source>
        <dbReference type="Proteomes" id="UP001501475"/>
    </source>
</evidence>
<organism evidence="2 3">
    <name type="scientific">Nostocoides vanveenii</name>
    <dbReference type="NCBI Taxonomy" id="330835"/>
    <lineage>
        <taxon>Bacteria</taxon>
        <taxon>Bacillati</taxon>
        <taxon>Actinomycetota</taxon>
        <taxon>Actinomycetes</taxon>
        <taxon>Micrococcales</taxon>
        <taxon>Intrasporangiaceae</taxon>
        <taxon>Nostocoides</taxon>
    </lineage>
</organism>
<name>A0ABN2KW96_9MICO</name>
<keyword evidence="3" id="KW-1185">Reference proteome</keyword>
<dbReference type="EMBL" id="BAAAPN010000057">
    <property type="protein sequence ID" value="GAA1767812.1"/>
    <property type="molecule type" value="Genomic_DNA"/>
</dbReference>
<comment type="caution">
    <text evidence="2">The sequence shown here is derived from an EMBL/GenBank/DDBJ whole genome shotgun (WGS) entry which is preliminary data.</text>
</comment>
<evidence type="ECO:0000313" key="2">
    <source>
        <dbReference type="EMBL" id="GAA1767812.1"/>
    </source>
</evidence>
<dbReference type="Proteomes" id="UP001501475">
    <property type="component" value="Unassembled WGS sequence"/>
</dbReference>
<dbReference type="InterPro" id="IPR016181">
    <property type="entry name" value="Acyl_CoA_acyltransferase"/>
</dbReference>
<protein>
    <submittedName>
        <fullName evidence="2">GNAT family N-acetyltransferase</fullName>
    </submittedName>
</protein>
<dbReference type="CDD" id="cd04301">
    <property type="entry name" value="NAT_SF"/>
    <property type="match status" value="1"/>
</dbReference>
<feature type="domain" description="N-acetyltransferase" evidence="1">
    <location>
        <begin position="120"/>
        <end position="269"/>
    </location>
</feature>
<dbReference type="PROSITE" id="PS51186">
    <property type="entry name" value="GNAT"/>
    <property type="match status" value="1"/>
</dbReference>
<evidence type="ECO:0000259" key="1">
    <source>
        <dbReference type="PROSITE" id="PS51186"/>
    </source>
</evidence>
<sequence>MRNRPGLVTLSAGWRTDLAILRHTGSQITDGGDHLVIRTPRNPLFHWGNFLLVTDPGAADDARRWAEIFAREFPGATHLALGLPRLPLVEPYARLGLDVGTDDVLTTATLPEQRPLPEPYAARPFADDRDWAALLALNIAENRWDARFPEAEHRDYLTAQQALRRELVDRGLAQWFGAFDPAGELASYLGIVRCDDLGRYQAVGTHPDHRRQGLAGHLLGRAARWAGEGGTTRWVIVTESVNPAGRVYRSVGFSEDAVQVSAYRPTSTF</sequence>
<dbReference type="InterPro" id="IPR000182">
    <property type="entry name" value="GNAT_dom"/>
</dbReference>
<reference evidence="2 3" key="1">
    <citation type="journal article" date="2019" name="Int. J. Syst. Evol. Microbiol.">
        <title>The Global Catalogue of Microorganisms (GCM) 10K type strain sequencing project: providing services to taxonomists for standard genome sequencing and annotation.</title>
        <authorList>
            <consortium name="The Broad Institute Genomics Platform"/>
            <consortium name="The Broad Institute Genome Sequencing Center for Infectious Disease"/>
            <person name="Wu L."/>
            <person name="Ma J."/>
        </authorList>
    </citation>
    <scope>NUCLEOTIDE SEQUENCE [LARGE SCALE GENOMIC DNA]</scope>
    <source>
        <strain evidence="2 3">JCM 15591</strain>
    </source>
</reference>
<accession>A0ABN2KW96</accession>
<dbReference type="Gene3D" id="3.40.630.30">
    <property type="match status" value="1"/>
</dbReference>
<dbReference type="RefSeq" id="WP_344067442.1">
    <property type="nucleotide sequence ID" value="NZ_BAAAPN010000057.1"/>
</dbReference>
<proteinExistence type="predicted"/>
<dbReference type="Pfam" id="PF00583">
    <property type="entry name" value="Acetyltransf_1"/>
    <property type="match status" value="1"/>
</dbReference>
<gene>
    <name evidence="2" type="ORF">GCM10009810_28160</name>
</gene>